<reference evidence="1" key="1">
    <citation type="submission" date="2014-11" db="EMBL/GenBank/DDBJ databases">
        <authorList>
            <person name="Amaro Gonzalez C."/>
        </authorList>
    </citation>
    <scope>NUCLEOTIDE SEQUENCE</scope>
</reference>
<evidence type="ECO:0000313" key="1">
    <source>
        <dbReference type="EMBL" id="JAH58371.1"/>
    </source>
</evidence>
<name>A0A0E9TXW0_ANGAN</name>
<sequence length="28" mass="3160">MKMVPKHYLITGFTTFSSNDCNSTLPII</sequence>
<dbReference type="EMBL" id="GBXM01050206">
    <property type="protein sequence ID" value="JAH58371.1"/>
    <property type="molecule type" value="Transcribed_RNA"/>
</dbReference>
<protein>
    <submittedName>
        <fullName evidence="1">Uncharacterized protein</fullName>
    </submittedName>
</protein>
<accession>A0A0E9TXW0</accession>
<organism evidence="1">
    <name type="scientific">Anguilla anguilla</name>
    <name type="common">European freshwater eel</name>
    <name type="synonym">Muraena anguilla</name>
    <dbReference type="NCBI Taxonomy" id="7936"/>
    <lineage>
        <taxon>Eukaryota</taxon>
        <taxon>Metazoa</taxon>
        <taxon>Chordata</taxon>
        <taxon>Craniata</taxon>
        <taxon>Vertebrata</taxon>
        <taxon>Euteleostomi</taxon>
        <taxon>Actinopterygii</taxon>
        <taxon>Neopterygii</taxon>
        <taxon>Teleostei</taxon>
        <taxon>Anguilliformes</taxon>
        <taxon>Anguillidae</taxon>
        <taxon>Anguilla</taxon>
    </lineage>
</organism>
<proteinExistence type="predicted"/>
<reference evidence="1" key="2">
    <citation type="journal article" date="2015" name="Fish Shellfish Immunol.">
        <title>Early steps in the European eel (Anguilla anguilla)-Vibrio vulnificus interaction in the gills: Role of the RtxA13 toxin.</title>
        <authorList>
            <person name="Callol A."/>
            <person name="Pajuelo D."/>
            <person name="Ebbesson L."/>
            <person name="Teles M."/>
            <person name="MacKenzie S."/>
            <person name="Amaro C."/>
        </authorList>
    </citation>
    <scope>NUCLEOTIDE SEQUENCE</scope>
</reference>
<dbReference type="AlphaFoldDB" id="A0A0E9TXW0"/>